<evidence type="ECO:0000256" key="2">
    <source>
        <dbReference type="ARBA" id="ARBA00022723"/>
    </source>
</evidence>
<dbReference type="PANTHER" id="PTHR43808">
    <property type="entry name" value="ACETYLORNITHINE DEACETYLASE"/>
    <property type="match status" value="1"/>
</dbReference>
<feature type="active site" description="Proton acceptor" evidence="5">
    <location>
        <position position="155"/>
    </location>
</feature>
<proteinExistence type="predicted"/>
<comment type="caution">
    <text evidence="7">The sequence shown here is derived from an EMBL/GenBank/DDBJ whole genome shotgun (WGS) entry which is preliminary data.</text>
</comment>
<keyword evidence="4" id="KW-0862">Zinc</keyword>
<dbReference type="EMBL" id="WUMU01000005">
    <property type="protein sequence ID" value="MXN17605.1"/>
    <property type="molecule type" value="Genomic_DNA"/>
</dbReference>
<accession>A0A6L7G0K3</accession>
<dbReference type="RefSeq" id="WP_160893096.1">
    <property type="nucleotide sequence ID" value="NZ_WUMU01000005.1"/>
</dbReference>
<dbReference type="InterPro" id="IPR017150">
    <property type="entry name" value="Pept_M20_glutamate_carboxypep"/>
</dbReference>
<dbReference type="SUPFAM" id="SSF55031">
    <property type="entry name" value="Bacterial exopeptidase dimerisation domain"/>
    <property type="match status" value="1"/>
</dbReference>
<sequence>MSRDLTDLDTLLEHLPLEADRIIEGLRPWVECESPTYDADAVARMMDLVAYDCAEMGLLVERIPARGGVGPSVRAVLPHPRAGTPGILVSGHFDTVHPVGTLEQNPFRVEGDRLYGPGVLDMKSGNFIALEALRALLASGITPPLPVTFLFTPDEEIGTPVTRALIEAEARRNRYVLCPEPAVAGNGVTTGRYAIARYEISAVGQPSHAGAKLSAGVSAVRELAHRIIEIEGMTSDSCTFSVNDVTSGQWVNCVPSHARAQVLSMAKTQEDLDSGTARMLAMAGTRNGVRFEVRETVTRPVWENNRPETMALYEQARTISEAMGLPLPSASTGGGSDANFTGALGIASLCSLGPAGDMYHTLEEHLLIPTLVPRARLLAGLFATLTD</sequence>
<evidence type="ECO:0000313" key="8">
    <source>
        <dbReference type="Proteomes" id="UP000477911"/>
    </source>
</evidence>
<evidence type="ECO:0000259" key="6">
    <source>
        <dbReference type="Pfam" id="PF07687"/>
    </source>
</evidence>
<dbReference type="InterPro" id="IPR036264">
    <property type="entry name" value="Bact_exopeptidase_dim_dom"/>
</dbReference>
<organism evidence="7 8">
    <name type="scientific">Pseudooceanicola albus</name>
    <dbReference type="NCBI Taxonomy" id="2692189"/>
    <lineage>
        <taxon>Bacteria</taxon>
        <taxon>Pseudomonadati</taxon>
        <taxon>Pseudomonadota</taxon>
        <taxon>Alphaproteobacteria</taxon>
        <taxon>Rhodobacterales</taxon>
        <taxon>Paracoccaceae</taxon>
        <taxon>Pseudooceanicola</taxon>
    </lineage>
</organism>
<dbReference type="InterPro" id="IPR001261">
    <property type="entry name" value="ArgE/DapE_CS"/>
</dbReference>
<evidence type="ECO:0000256" key="5">
    <source>
        <dbReference type="PIRSR" id="PIRSR037238-1"/>
    </source>
</evidence>
<protein>
    <submittedName>
        <fullName evidence="7">M20/M25/M40 family metallo-hydrolase</fullName>
    </submittedName>
</protein>
<dbReference type="AlphaFoldDB" id="A0A6L7G0K3"/>
<reference evidence="7 8" key="1">
    <citation type="submission" date="2019-12" db="EMBL/GenBank/DDBJ databases">
        <authorList>
            <person name="Li M."/>
        </authorList>
    </citation>
    <scope>NUCLEOTIDE SEQUENCE [LARGE SCALE GENOMIC DNA]</scope>
    <source>
        <strain evidence="7 8">GBMRC 2024</strain>
    </source>
</reference>
<feature type="active site" evidence="5">
    <location>
        <position position="94"/>
    </location>
</feature>
<dbReference type="SUPFAM" id="SSF53187">
    <property type="entry name" value="Zn-dependent exopeptidases"/>
    <property type="match status" value="1"/>
</dbReference>
<dbReference type="Pfam" id="PF07687">
    <property type="entry name" value="M20_dimer"/>
    <property type="match status" value="1"/>
</dbReference>
<name>A0A6L7G0K3_9RHOB</name>
<evidence type="ECO:0000256" key="4">
    <source>
        <dbReference type="ARBA" id="ARBA00022833"/>
    </source>
</evidence>
<dbReference type="GO" id="GO:0016787">
    <property type="term" value="F:hydrolase activity"/>
    <property type="evidence" value="ECO:0007669"/>
    <property type="project" value="UniProtKB-KW"/>
</dbReference>
<dbReference type="NCBIfam" id="NF005678">
    <property type="entry name" value="PRK07473.1"/>
    <property type="match status" value="1"/>
</dbReference>
<dbReference type="InterPro" id="IPR011650">
    <property type="entry name" value="Peptidase_M20_dimer"/>
</dbReference>
<dbReference type="Pfam" id="PF01546">
    <property type="entry name" value="Peptidase_M20"/>
    <property type="match status" value="1"/>
</dbReference>
<gene>
    <name evidence="7" type="ORF">GR170_07160</name>
</gene>
<dbReference type="CDD" id="cd03885">
    <property type="entry name" value="M20_CPDG2"/>
    <property type="match status" value="1"/>
</dbReference>
<dbReference type="PANTHER" id="PTHR43808:SF9">
    <property type="entry name" value="BLL0789 PROTEIN"/>
    <property type="match status" value="1"/>
</dbReference>
<dbReference type="InterPro" id="IPR002933">
    <property type="entry name" value="Peptidase_M20"/>
</dbReference>
<dbReference type="GO" id="GO:0046872">
    <property type="term" value="F:metal ion binding"/>
    <property type="evidence" value="ECO:0007669"/>
    <property type="project" value="UniProtKB-KW"/>
</dbReference>
<dbReference type="PROSITE" id="PS00758">
    <property type="entry name" value="ARGE_DAPE_CPG2_1"/>
    <property type="match status" value="1"/>
</dbReference>
<evidence type="ECO:0000256" key="3">
    <source>
        <dbReference type="ARBA" id="ARBA00022801"/>
    </source>
</evidence>
<dbReference type="Proteomes" id="UP000477911">
    <property type="component" value="Unassembled WGS sequence"/>
</dbReference>
<evidence type="ECO:0000256" key="1">
    <source>
        <dbReference type="ARBA" id="ARBA00001947"/>
    </source>
</evidence>
<keyword evidence="3 7" id="KW-0378">Hydrolase</keyword>
<feature type="domain" description="Peptidase M20 dimerisation" evidence="6">
    <location>
        <begin position="191"/>
        <end position="283"/>
    </location>
</feature>
<dbReference type="Gene3D" id="3.40.630.10">
    <property type="entry name" value="Zn peptidases"/>
    <property type="match status" value="1"/>
</dbReference>
<evidence type="ECO:0000313" key="7">
    <source>
        <dbReference type="EMBL" id="MXN17605.1"/>
    </source>
</evidence>
<keyword evidence="8" id="KW-1185">Reference proteome</keyword>
<comment type="cofactor">
    <cofactor evidence="1">
        <name>Zn(2+)</name>
        <dbReference type="ChEBI" id="CHEBI:29105"/>
    </cofactor>
</comment>
<dbReference type="InterPro" id="IPR050072">
    <property type="entry name" value="Peptidase_M20A"/>
</dbReference>
<dbReference type="Gene3D" id="3.30.70.360">
    <property type="match status" value="1"/>
</dbReference>
<keyword evidence="2" id="KW-0479">Metal-binding</keyword>
<dbReference type="PIRSF" id="PIRSF037238">
    <property type="entry name" value="Carboxypeptidase_G2"/>
    <property type="match status" value="1"/>
</dbReference>